<protein>
    <submittedName>
        <fullName evidence="2">4452_t:CDS:1</fullName>
    </submittedName>
</protein>
<reference evidence="2" key="1">
    <citation type="submission" date="2021-06" db="EMBL/GenBank/DDBJ databases">
        <authorList>
            <person name="Kallberg Y."/>
            <person name="Tangrot J."/>
            <person name="Rosling A."/>
        </authorList>
    </citation>
    <scope>NUCLEOTIDE SEQUENCE</scope>
    <source>
        <strain evidence="2">MA453B</strain>
    </source>
</reference>
<sequence length="81" mass="9454">MHGITASSSVSRNTHANKRNEARKFINEGRFLKALNIYEEIYRYSGSTKNCQENWTISRICSINKNYKDYRLRDEGCESNA</sequence>
<dbReference type="Proteomes" id="UP000789405">
    <property type="component" value="Unassembled WGS sequence"/>
</dbReference>
<dbReference type="EMBL" id="CAJVPY010001676">
    <property type="protein sequence ID" value="CAG8531827.1"/>
    <property type="molecule type" value="Genomic_DNA"/>
</dbReference>
<evidence type="ECO:0000313" key="2">
    <source>
        <dbReference type="EMBL" id="CAG8531827.1"/>
    </source>
</evidence>
<dbReference type="AlphaFoldDB" id="A0A9N9AK49"/>
<accession>A0A9N9AK49</accession>
<name>A0A9N9AK49_9GLOM</name>
<feature type="region of interest" description="Disordered" evidence="1">
    <location>
        <begin position="1"/>
        <end position="21"/>
    </location>
</feature>
<organism evidence="2 3">
    <name type="scientific">Dentiscutata erythropus</name>
    <dbReference type="NCBI Taxonomy" id="1348616"/>
    <lineage>
        <taxon>Eukaryota</taxon>
        <taxon>Fungi</taxon>
        <taxon>Fungi incertae sedis</taxon>
        <taxon>Mucoromycota</taxon>
        <taxon>Glomeromycotina</taxon>
        <taxon>Glomeromycetes</taxon>
        <taxon>Diversisporales</taxon>
        <taxon>Gigasporaceae</taxon>
        <taxon>Dentiscutata</taxon>
    </lineage>
</organism>
<evidence type="ECO:0000313" key="3">
    <source>
        <dbReference type="Proteomes" id="UP000789405"/>
    </source>
</evidence>
<keyword evidence="3" id="KW-1185">Reference proteome</keyword>
<evidence type="ECO:0000256" key="1">
    <source>
        <dbReference type="SAM" id="MobiDB-lite"/>
    </source>
</evidence>
<gene>
    <name evidence="2" type="ORF">DERYTH_LOCUS4381</name>
</gene>
<proteinExistence type="predicted"/>
<comment type="caution">
    <text evidence="2">The sequence shown here is derived from an EMBL/GenBank/DDBJ whole genome shotgun (WGS) entry which is preliminary data.</text>
</comment>
<feature type="compositionally biased region" description="Polar residues" evidence="1">
    <location>
        <begin position="1"/>
        <end position="14"/>
    </location>
</feature>